<feature type="transmembrane region" description="Helical" evidence="8">
    <location>
        <begin position="167"/>
        <end position="187"/>
    </location>
</feature>
<dbReference type="EMBL" id="JAODUO010000073">
    <property type="protein sequence ID" value="KAK2190658.1"/>
    <property type="molecule type" value="Genomic_DNA"/>
</dbReference>
<sequence length="449" mass="50240">MGVFLVAFLVATIVCQHFYAAAEPQNEVTNGTKPLTGIQWKEFWVFRLLLNLIGYGTIIVPGYLIIRYVRGTELIKQTGGGCLPSLVRSCVVGTEYQTVSLEEAGKSAETTSTAKERTVFPTWVKLCWCVFGLLGSYLVWGYLQERIMTQKYRAEEGLEGENFKNSLFLVFMNRILALLIGAVYIMCMHLPRHHAPLYKYSYSSFSNIMSSWCQYEALKFVSFPTQVLAKASKIIPVMLMGKVMSKKTYQWYEYITAVMISIGVCMFVLTSRDSVKDHGTITTLSGVVLLVLYLAFDAFTSNWQGELFTKYKMSSIQMMVGVNLFSVLFTGLSLIEQGGFFESVAFMGRQSKFIFDVVLLSICSATGQLFIFYTISQFGAVVFTIIMTTRQALAILLSCIVFLHPVTAVGILGVLVVFMAVFVRVYCNYRIKARARMAKAAPGVATAKI</sequence>
<comment type="similarity">
    <text evidence="2">Belongs to the nucleotide-sugar transporter family. SLC35B subfamily.</text>
</comment>
<feature type="transmembrane region" description="Helical" evidence="8">
    <location>
        <begin position="320"/>
        <end position="341"/>
    </location>
</feature>
<dbReference type="PANTHER" id="PTHR10778">
    <property type="entry name" value="SOLUTE CARRIER FAMILY 35 MEMBER B"/>
    <property type="match status" value="1"/>
</dbReference>
<feature type="transmembrane region" description="Helical" evidence="8">
    <location>
        <begin position="44"/>
        <end position="66"/>
    </location>
</feature>
<dbReference type="GO" id="GO:0000139">
    <property type="term" value="C:Golgi membrane"/>
    <property type="evidence" value="ECO:0007669"/>
    <property type="project" value="TreeGrafter"/>
</dbReference>
<organism evidence="10 11">
    <name type="scientific">Ridgeia piscesae</name>
    <name type="common">Tubeworm</name>
    <dbReference type="NCBI Taxonomy" id="27915"/>
    <lineage>
        <taxon>Eukaryota</taxon>
        <taxon>Metazoa</taxon>
        <taxon>Spiralia</taxon>
        <taxon>Lophotrochozoa</taxon>
        <taxon>Annelida</taxon>
        <taxon>Polychaeta</taxon>
        <taxon>Sedentaria</taxon>
        <taxon>Canalipalpata</taxon>
        <taxon>Sabellida</taxon>
        <taxon>Siboglinidae</taxon>
        <taxon>Ridgeia</taxon>
    </lineage>
</organism>
<gene>
    <name evidence="10" type="ORF">NP493_72g04056</name>
</gene>
<evidence type="ECO:0000313" key="11">
    <source>
        <dbReference type="Proteomes" id="UP001209878"/>
    </source>
</evidence>
<evidence type="ECO:0000256" key="3">
    <source>
        <dbReference type="ARBA" id="ARBA00022448"/>
    </source>
</evidence>
<evidence type="ECO:0000256" key="9">
    <source>
        <dbReference type="SAM" id="SignalP"/>
    </source>
</evidence>
<evidence type="ECO:0000256" key="8">
    <source>
        <dbReference type="SAM" id="Phobius"/>
    </source>
</evidence>
<dbReference type="GO" id="GO:0046964">
    <property type="term" value="F:3'-phosphoadenosine 5'-phosphosulfate transmembrane transporter activity"/>
    <property type="evidence" value="ECO:0007669"/>
    <property type="project" value="TreeGrafter"/>
</dbReference>
<dbReference type="InterPro" id="IPR037185">
    <property type="entry name" value="EmrE-like"/>
</dbReference>
<feature type="chain" id="PRO_5042190781" description="Adenosine 3'-phospho 5'-phosphosulfate transporter 1" evidence="9">
    <location>
        <begin position="16"/>
        <end position="449"/>
    </location>
</feature>
<evidence type="ECO:0000256" key="1">
    <source>
        <dbReference type="ARBA" id="ARBA00004141"/>
    </source>
</evidence>
<dbReference type="InterPro" id="IPR013657">
    <property type="entry name" value="SCL35B1-4/HUT1"/>
</dbReference>
<keyword evidence="4 8" id="KW-0812">Transmembrane</keyword>
<protein>
    <recommendedName>
        <fullName evidence="7">Adenosine 3'-phospho 5'-phosphosulfate transporter 1</fullName>
    </recommendedName>
</protein>
<feature type="transmembrane region" description="Helical" evidence="8">
    <location>
        <begin position="409"/>
        <end position="427"/>
    </location>
</feature>
<proteinExistence type="inferred from homology"/>
<keyword evidence="5 8" id="KW-1133">Transmembrane helix</keyword>
<feature type="transmembrane region" description="Helical" evidence="8">
    <location>
        <begin position="251"/>
        <end position="269"/>
    </location>
</feature>
<evidence type="ECO:0000256" key="5">
    <source>
        <dbReference type="ARBA" id="ARBA00022989"/>
    </source>
</evidence>
<keyword evidence="3" id="KW-0813">Transport</keyword>
<dbReference type="AlphaFoldDB" id="A0AAD9UID1"/>
<evidence type="ECO:0000256" key="2">
    <source>
        <dbReference type="ARBA" id="ARBA00010694"/>
    </source>
</evidence>
<feature type="transmembrane region" description="Helical" evidence="8">
    <location>
        <begin position="123"/>
        <end position="143"/>
    </location>
</feature>
<keyword evidence="11" id="KW-1185">Reference proteome</keyword>
<dbReference type="SUPFAM" id="SSF103481">
    <property type="entry name" value="Multidrug resistance efflux transporter EmrE"/>
    <property type="match status" value="1"/>
</dbReference>
<evidence type="ECO:0000313" key="10">
    <source>
        <dbReference type="EMBL" id="KAK2190658.1"/>
    </source>
</evidence>
<dbReference type="Pfam" id="PF08449">
    <property type="entry name" value="UAA"/>
    <property type="match status" value="1"/>
</dbReference>
<evidence type="ECO:0000256" key="4">
    <source>
        <dbReference type="ARBA" id="ARBA00022692"/>
    </source>
</evidence>
<keyword evidence="9" id="KW-0732">Signal</keyword>
<accession>A0AAD9UID1</accession>
<dbReference type="PANTHER" id="PTHR10778:SF13">
    <property type="entry name" value="ADENOSINE 3'-PHOSPHO 5'-PHOSPHOSULFATE TRANSPORTER 1"/>
    <property type="match status" value="1"/>
</dbReference>
<evidence type="ECO:0000256" key="6">
    <source>
        <dbReference type="ARBA" id="ARBA00023136"/>
    </source>
</evidence>
<dbReference type="GO" id="GO:0005789">
    <property type="term" value="C:endoplasmic reticulum membrane"/>
    <property type="evidence" value="ECO:0007669"/>
    <property type="project" value="TreeGrafter"/>
</dbReference>
<feature type="transmembrane region" description="Helical" evidence="8">
    <location>
        <begin position="353"/>
        <end position="373"/>
    </location>
</feature>
<feature type="transmembrane region" description="Helical" evidence="8">
    <location>
        <begin position="281"/>
        <end position="299"/>
    </location>
</feature>
<keyword evidence="6 8" id="KW-0472">Membrane</keyword>
<feature type="signal peptide" evidence="9">
    <location>
        <begin position="1"/>
        <end position="15"/>
    </location>
</feature>
<evidence type="ECO:0000256" key="7">
    <source>
        <dbReference type="ARBA" id="ARBA00039668"/>
    </source>
</evidence>
<comment type="subcellular location">
    <subcellularLocation>
        <location evidence="1">Membrane</location>
        <topology evidence="1">Multi-pass membrane protein</topology>
    </subcellularLocation>
</comment>
<name>A0AAD9UID1_RIDPI</name>
<comment type="caution">
    <text evidence="10">The sequence shown here is derived from an EMBL/GenBank/DDBJ whole genome shotgun (WGS) entry which is preliminary data.</text>
</comment>
<reference evidence="10" key="1">
    <citation type="journal article" date="2023" name="Mol. Biol. Evol.">
        <title>Third-Generation Sequencing Reveals the Adaptive Role of the Epigenome in Three Deep-Sea Polychaetes.</title>
        <authorList>
            <person name="Perez M."/>
            <person name="Aroh O."/>
            <person name="Sun Y."/>
            <person name="Lan Y."/>
            <person name="Juniper S.K."/>
            <person name="Young C.R."/>
            <person name="Angers B."/>
            <person name="Qian P.Y."/>
        </authorList>
    </citation>
    <scope>NUCLEOTIDE SEQUENCE</scope>
    <source>
        <strain evidence="10">R07B-5</strain>
    </source>
</reference>
<dbReference type="Proteomes" id="UP001209878">
    <property type="component" value="Unassembled WGS sequence"/>
</dbReference>
<feature type="transmembrane region" description="Helical" evidence="8">
    <location>
        <begin position="380"/>
        <end position="403"/>
    </location>
</feature>